<evidence type="ECO:0000256" key="4">
    <source>
        <dbReference type="ARBA" id="ARBA00022679"/>
    </source>
</evidence>
<evidence type="ECO:0000313" key="15">
    <source>
        <dbReference type="Proteomes" id="UP000325811"/>
    </source>
</evidence>
<name>A0A5Q4ZEL8_9BURK</name>
<evidence type="ECO:0000256" key="9">
    <source>
        <dbReference type="ARBA" id="ARBA00058004"/>
    </source>
</evidence>
<dbReference type="SMART" id="SM00448">
    <property type="entry name" value="REC"/>
    <property type="match status" value="1"/>
</dbReference>
<evidence type="ECO:0000256" key="10">
    <source>
        <dbReference type="ARBA" id="ARBA00070152"/>
    </source>
</evidence>
<protein>
    <recommendedName>
        <fullName evidence="10">Virulence sensor protein BvgS</fullName>
        <ecNumber evidence="2">2.7.13.3</ecNumber>
    </recommendedName>
</protein>
<dbReference type="PANTHER" id="PTHR45339">
    <property type="entry name" value="HYBRID SIGNAL TRANSDUCTION HISTIDINE KINASE J"/>
    <property type="match status" value="1"/>
</dbReference>
<evidence type="ECO:0000313" key="14">
    <source>
        <dbReference type="EMBL" id="VVD34101.1"/>
    </source>
</evidence>
<evidence type="ECO:0000256" key="7">
    <source>
        <dbReference type="ARBA" id="ARBA00023012"/>
    </source>
</evidence>
<dbReference type="Pfam" id="PF02518">
    <property type="entry name" value="HATPase_c"/>
    <property type="match status" value="1"/>
</dbReference>
<evidence type="ECO:0000256" key="8">
    <source>
        <dbReference type="ARBA" id="ARBA00023026"/>
    </source>
</evidence>
<feature type="domain" description="Response regulatory" evidence="13">
    <location>
        <begin position="465"/>
        <end position="580"/>
    </location>
</feature>
<dbReference type="SMART" id="SM00065">
    <property type="entry name" value="GAF"/>
    <property type="match status" value="1"/>
</dbReference>
<dbReference type="Gene3D" id="3.30.565.10">
    <property type="entry name" value="Histidine kinase-like ATPase, C-terminal domain"/>
    <property type="match status" value="1"/>
</dbReference>
<dbReference type="PANTHER" id="PTHR45339:SF5">
    <property type="entry name" value="HISTIDINE KINASE"/>
    <property type="match status" value="1"/>
</dbReference>
<dbReference type="CDD" id="cd17546">
    <property type="entry name" value="REC_hyHK_CKI1_RcsC-like"/>
    <property type="match status" value="1"/>
</dbReference>
<dbReference type="InterPro" id="IPR005467">
    <property type="entry name" value="His_kinase_dom"/>
</dbReference>
<dbReference type="InterPro" id="IPR004358">
    <property type="entry name" value="Sig_transdc_His_kin-like_C"/>
</dbReference>
<dbReference type="PROSITE" id="PS50110">
    <property type="entry name" value="RESPONSE_REGULATORY"/>
    <property type="match status" value="1"/>
</dbReference>
<dbReference type="SUPFAM" id="SSF47384">
    <property type="entry name" value="Homodimeric domain of signal transducing histidine kinase"/>
    <property type="match status" value="1"/>
</dbReference>
<dbReference type="InterPro" id="IPR036097">
    <property type="entry name" value="HisK_dim/P_sf"/>
</dbReference>
<dbReference type="InterPro" id="IPR003018">
    <property type="entry name" value="GAF"/>
</dbReference>
<dbReference type="CDD" id="cd00082">
    <property type="entry name" value="HisKA"/>
    <property type="match status" value="1"/>
</dbReference>
<dbReference type="Pfam" id="PF01590">
    <property type="entry name" value="GAF"/>
    <property type="match status" value="1"/>
</dbReference>
<evidence type="ECO:0000256" key="6">
    <source>
        <dbReference type="ARBA" id="ARBA00022777"/>
    </source>
</evidence>
<organism evidence="14 15">
    <name type="scientific">Paraburkholderia dioscoreae</name>
    <dbReference type="NCBI Taxonomy" id="2604047"/>
    <lineage>
        <taxon>Bacteria</taxon>
        <taxon>Pseudomonadati</taxon>
        <taxon>Pseudomonadota</taxon>
        <taxon>Betaproteobacteria</taxon>
        <taxon>Burkholderiales</taxon>
        <taxon>Burkholderiaceae</taxon>
        <taxon>Paraburkholderia</taxon>
    </lineage>
</organism>
<dbReference type="SUPFAM" id="SSF55781">
    <property type="entry name" value="GAF domain-like"/>
    <property type="match status" value="1"/>
</dbReference>
<comment type="function">
    <text evidence="9">Member of the two-component regulatory system BvgS/BvgA. Phosphorylates BvgA via a four-step phosphorelay in response to environmental signals.</text>
</comment>
<evidence type="ECO:0000256" key="2">
    <source>
        <dbReference type="ARBA" id="ARBA00012438"/>
    </source>
</evidence>
<dbReference type="EMBL" id="LR699554">
    <property type="protein sequence ID" value="VVD34101.1"/>
    <property type="molecule type" value="Genomic_DNA"/>
</dbReference>
<keyword evidence="6 14" id="KW-0418">Kinase</keyword>
<sequence>MSFTFCGAKLTNDIAANDSGEKPLRRLQVSSGAAFYEREQRRLDTLESLHILNTTPEPAYDRIVRRASEFFEVPMCVISFAGQEEQWFKARLGLDIDEAPRTGSFCEATLERNGVLIVPDARLSPRFAEHPFVTGPPWIRFYAGVPLEVEDGQHVGTLCIMDVRPRVFDQSLVDALTDFAAMVVDELHLRLRTIALERELRKQKAAEAEAIASQKARADFLAMVTHELRAPLNSIAGMVSLISQSGGHVPAEIGVEALRDSTDHLVRMINEVLDLAKLEASGFTFARIPFDVRRELRCALSSVRLQAASKGLRITLDIDSQVPAYLMGDRTRVSQIVLNLLGNAVKFTAHGEVNVRVRAEQFGSQRASVTIVVTDTGMGMRDQIAEALFSDFSQEASVKSQYGGTGLGLSICRKLVYAMAGTITASARPGGGAVFTCVIPFDIAEAPACVRPVLDLDNVARGDQLVLIADDDGVSRRVTQALIGRLGYQVEGVSTGRGALELLRTRPFDVAVLDINMPDLNGLALARELHEQTEFGVAVPLIALSGSPPPENDCRLALFDDYLVKPVSMQTLDDAIAKVLLRRRSLASGDVAEVSP</sequence>
<dbReference type="InterPro" id="IPR029016">
    <property type="entry name" value="GAF-like_dom_sf"/>
</dbReference>
<dbReference type="KEGG" id="pdio:PDMSB3_2817.1"/>
<dbReference type="Gene3D" id="3.30.450.40">
    <property type="match status" value="1"/>
</dbReference>
<keyword evidence="4" id="KW-0808">Transferase</keyword>
<keyword evidence="8" id="KW-0843">Virulence</keyword>
<dbReference type="InterPro" id="IPR003594">
    <property type="entry name" value="HATPase_dom"/>
</dbReference>
<dbReference type="InterPro" id="IPR003661">
    <property type="entry name" value="HisK_dim/P_dom"/>
</dbReference>
<proteinExistence type="predicted"/>
<evidence type="ECO:0000256" key="1">
    <source>
        <dbReference type="ARBA" id="ARBA00000085"/>
    </source>
</evidence>
<evidence type="ECO:0000256" key="5">
    <source>
        <dbReference type="ARBA" id="ARBA00022729"/>
    </source>
</evidence>
<dbReference type="FunFam" id="3.30.565.10:FF:000010">
    <property type="entry name" value="Sensor histidine kinase RcsC"/>
    <property type="match status" value="1"/>
</dbReference>
<dbReference type="PROSITE" id="PS50109">
    <property type="entry name" value="HIS_KIN"/>
    <property type="match status" value="1"/>
</dbReference>
<gene>
    <name evidence="14" type="ORF">PDMSB3_2817</name>
</gene>
<dbReference type="Gene3D" id="3.40.50.2300">
    <property type="match status" value="1"/>
</dbReference>
<dbReference type="SMART" id="SM00388">
    <property type="entry name" value="HisKA"/>
    <property type="match status" value="1"/>
</dbReference>
<reference evidence="14 15" key="1">
    <citation type="submission" date="2019-08" db="EMBL/GenBank/DDBJ databases">
        <authorList>
            <person name="Herpell B J."/>
        </authorList>
    </citation>
    <scope>NUCLEOTIDE SEQUENCE [LARGE SCALE GENOMIC DNA]</scope>
    <source>
        <strain evidence="15">Msb3</strain>
    </source>
</reference>
<dbReference type="Pfam" id="PF00512">
    <property type="entry name" value="HisKA"/>
    <property type="match status" value="1"/>
</dbReference>
<dbReference type="CDD" id="cd16922">
    <property type="entry name" value="HATPase_EvgS-ArcB-TorS-like"/>
    <property type="match status" value="1"/>
</dbReference>
<feature type="modified residue" description="4-aspartylphosphate" evidence="11">
    <location>
        <position position="514"/>
    </location>
</feature>
<dbReference type="InterPro" id="IPR011006">
    <property type="entry name" value="CheY-like_superfamily"/>
</dbReference>
<dbReference type="InterPro" id="IPR036890">
    <property type="entry name" value="HATPase_C_sf"/>
</dbReference>
<dbReference type="PRINTS" id="PR00344">
    <property type="entry name" value="BCTRLSENSOR"/>
</dbReference>
<keyword evidence="3 11" id="KW-0597">Phosphoprotein</keyword>
<comment type="catalytic activity">
    <reaction evidence="1">
        <text>ATP + protein L-histidine = ADP + protein N-phospho-L-histidine.</text>
        <dbReference type="EC" id="2.7.13.3"/>
    </reaction>
</comment>
<dbReference type="InterPro" id="IPR001789">
    <property type="entry name" value="Sig_transdc_resp-reg_receiver"/>
</dbReference>
<accession>A0A5Q4ZEL8</accession>
<dbReference type="Gene3D" id="1.10.287.130">
    <property type="match status" value="1"/>
</dbReference>
<keyword evidence="7" id="KW-0902">Two-component regulatory system</keyword>
<feature type="domain" description="Histidine kinase" evidence="12">
    <location>
        <begin position="223"/>
        <end position="443"/>
    </location>
</feature>
<dbReference type="SUPFAM" id="SSF52172">
    <property type="entry name" value="CheY-like"/>
    <property type="match status" value="1"/>
</dbReference>
<keyword evidence="5" id="KW-0732">Signal</keyword>
<evidence type="ECO:0000256" key="3">
    <source>
        <dbReference type="ARBA" id="ARBA00022553"/>
    </source>
</evidence>
<dbReference type="AlphaFoldDB" id="A0A5Q4ZEL8"/>
<evidence type="ECO:0000259" key="13">
    <source>
        <dbReference type="PROSITE" id="PS50110"/>
    </source>
</evidence>
<dbReference type="SMART" id="SM00387">
    <property type="entry name" value="HATPase_c"/>
    <property type="match status" value="1"/>
</dbReference>
<dbReference type="SUPFAM" id="SSF55874">
    <property type="entry name" value="ATPase domain of HSP90 chaperone/DNA topoisomerase II/histidine kinase"/>
    <property type="match status" value="1"/>
</dbReference>
<evidence type="ECO:0000256" key="11">
    <source>
        <dbReference type="PROSITE-ProRule" id="PRU00169"/>
    </source>
</evidence>
<dbReference type="GO" id="GO:0000155">
    <property type="term" value="F:phosphorelay sensor kinase activity"/>
    <property type="evidence" value="ECO:0007669"/>
    <property type="project" value="InterPro"/>
</dbReference>
<dbReference type="Pfam" id="PF00072">
    <property type="entry name" value="Response_reg"/>
    <property type="match status" value="1"/>
</dbReference>
<dbReference type="Proteomes" id="UP000325811">
    <property type="component" value="Chromosome II"/>
</dbReference>
<dbReference type="EC" id="2.7.13.3" evidence="2"/>
<evidence type="ECO:0000259" key="12">
    <source>
        <dbReference type="PROSITE" id="PS50109"/>
    </source>
</evidence>
<keyword evidence="15" id="KW-1185">Reference proteome</keyword>